<dbReference type="Proteomes" id="UP000749646">
    <property type="component" value="Unassembled WGS sequence"/>
</dbReference>
<evidence type="ECO:0000313" key="2">
    <source>
        <dbReference type="Proteomes" id="UP000749646"/>
    </source>
</evidence>
<proteinExistence type="predicted"/>
<sequence>MAPLRFLPLKDESVARKAYSLTPNHDTLRDYLRECGSAGFELQDATKYQGLITVISRASRGPAPPRTALDPNWRGGGRFFFSARDMHVLRLQRNANWLPIANEFLIAAPAPQIAHKSIADYMDSYHDDNNTYLTTGGVTETDLLRASYVAFSIGTGIVVDVDSAEQNPLQEAPLTRNGRLGLPMFAAGGSKDGTTPKRIQIFQTMGQNTVVELFISGIATHLTGTFEKISLSQTDKVTFKETSKDPQTGKETFKDHEKKEGEQIVKEIDDGVPEYGKSGYFKTKEGKPINAFDAGMGGWGTKVQGKTVGAKWSGLTNSHYTATV</sequence>
<reference evidence="1" key="1">
    <citation type="journal article" date="2020" name="Fungal Divers.">
        <title>Resolving the Mortierellaceae phylogeny through synthesis of multi-gene phylogenetics and phylogenomics.</title>
        <authorList>
            <person name="Vandepol N."/>
            <person name="Liber J."/>
            <person name="Desiro A."/>
            <person name="Na H."/>
            <person name="Kennedy M."/>
            <person name="Barry K."/>
            <person name="Grigoriev I.V."/>
            <person name="Miller A.N."/>
            <person name="O'Donnell K."/>
            <person name="Stajich J.E."/>
            <person name="Bonito G."/>
        </authorList>
    </citation>
    <scope>NUCLEOTIDE SEQUENCE</scope>
    <source>
        <strain evidence="1">MES-2147</strain>
    </source>
</reference>
<dbReference type="OrthoDB" id="3029887at2759"/>
<comment type="caution">
    <text evidence="1">The sequence shown here is derived from an EMBL/GenBank/DDBJ whole genome shotgun (WGS) entry which is preliminary data.</text>
</comment>
<dbReference type="AlphaFoldDB" id="A0A9P6SNV4"/>
<evidence type="ECO:0000313" key="1">
    <source>
        <dbReference type="EMBL" id="KAF9985549.1"/>
    </source>
</evidence>
<organism evidence="1 2">
    <name type="scientific">Modicella reniformis</name>
    <dbReference type="NCBI Taxonomy" id="1440133"/>
    <lineage>
        <taxon>Eukaryota</taxon>
        <taxon>Fungi</taxon>
        <taxon>Fungi incertae sedis</taxon>
        <taxon>Mucoromycota</taxon>
        <taxon>Mortierellomycotina</taxon>
        <taxon>Mortierellomycetes</taxon>
        <taxon>Mortierellales</taxon>
        <taxon>Mortierellaceae</taxon>
        <taxon>Modicella</taxon>
    </lineage>
</organism>
<dbReference type="EMBL" id="JAAAHW010003293">
    <property type="protein sequence ID" value="KAF9985549.1"/>
    <property type="molecule type" value="Genomic_DNA"/>
</dbReference>
<keyword evidence="2" id="KW-1185">Reference proteome</keyword>
<gene>
    <name evidence="1" type="ORF">BGZ65_010586</name>
</gene>
<accession>A0A9P6SNV4</accession>
<name>A0A9P6SNV4_9FUNG</name>
<protein>
    <submittedName>
        <fullName evidence="1">Uncharacterized protein</fullName>
    </submittedName>
</protein>